<evidence type="ECO:0000256" key="1">
    <source>
        <dbReference type="SAM" id="Coils"/>
    </source>
</evidence>
<evidence type="ECO:0000313" key="2">
    <source>
        <dbReference type="EMBL" id="SPD73790.1"/>
    </source>
</evidence>
<feature type="coiled-coil region" evidence="1">
    <location>
        <begin position="169"/>
        <end position="215"/>
    </location>
</feature>
<protein>
    <submittedName>
        <fullName evidence="2">Uncharacterized protein</fullName>
    </submittedName>
</protein>
<organism evidence="2">
    <name type="scientific">uncultured Desulfobacterium sp</name>
    <dbReference type="NCBI Taxonomy" id="201089"/>
    <lineage>
        <taxon>Bacteria</taxon>
        <taxon>Pseudomonadati</taxon>
        <taxon>Thermodesulfobacteriota</taxon>
        <taxon>Desulfobacteria</taxon>
        <taxon>Desulfobacterales</taxon>
        <taxon>Desulfobacteriaceae</taxon>
        <taxon>Desulfobacterium</taxon>
        <taxon>environmental samples</taxon>
    </lineage>
</organism>
<gene>
    <name evidence="2" type="ORF">PITCH_A1970009</name>
</gene>
<dbReference type="AlphaFoldDB" id="A0A445MWD5"/>
<keyword evidence="1" id="KW-0175">Coiled coil</keyword>
<name>A0A445MWD5_9BACT</name>
<reference evidence="2" key="1">
    <citation type="submission" date="2018-01" db="EMBL/GenBank/DDBJ databases">
        <authorList>
            <person name="Regsiter A."/>
            <person name="William W."/>
        </authorList>
    </citation>
    <scope>NUCLEOTIDE SEQUENCE</scope>
    <source>
        <strain evidence="2">TRIP AH-1</strain>
    </source>
</reference>
<proteinExistence type="predicted"/>
<dbReference type="EMBL" id="OJIN01000109">
    <property type="protein sequence ID" value="SPD73790.1"/>
    <property type="molecule type" value="Genomic_DNA"/>
</dbReference>
<accession>A0A445MWD5</accession>
<sequence>MKNVDVEADVMLVDEVYEAGKGDAEMMIQNMRAEMDAVREESEAIGAIKALDCNGAFNKLHRYAVLYQIKQKKEYKKGGMTWDEFCEAIGEPKRTVDLILKEIAPVVEEFSASFANSIGLPFNKIRYLGRAVAGELASFAKNALLIDGQEIELTPENKEEIEAAIDAMKETHLKEVKSLKADVKRYKNNVDKQVAEETKAQRKEISALVEKVERLEKFAPDDKDPETWMIDQMEVIREAAAEFSVACRHVIMDERIMGNTPVIGQVEGLMQAAELSLRMLRETWNERFLTDYED</sequence>